<accession>A0A812SDU6</accession>
<evidence type="ECO:0000313" key="1">
    <source>
        <dbReference type="EMBL" id="CAE7471091.1"/>
    </source>
</evidence>
<comment type="caution">
    <text evidence="1">The sequence shown here is derived from an EMBL/GenBank/DDBJ whole genome shotgun (WGS) entry which is preliminary data.</text>
</comment>
<dbReference type="Proteomes" id="UP000649617">
    <property type="component" value="Unassembled WGS sequence"/>
</dbReference>
<sequence length="231" mass="25457">MWSVFQDVISPRVFMPSPTAARAKGEAEVFPEELDAALAVRCMAAFLERMREESVAGIMVPIIQFLLWPAVPELGAEALDSLAKLSAAHALEDLAMAEAVHLERQLAWRQMLEMLPGQAYMPNPFRPAVLAMLDVHISGIGDGPRPQLQDLCTEDESAVSADMATWMLRECRASLYPELFQDTGLLPREVPARSVKKVIEVPSQMPSAKEGGTDASVFDRLSQFLQSARCM</sequence>
<dbReference type="AlphaFoldDB" id="A0A812SDU6"/>
<evidence type="ECO:0000313" key="2">
    <source>
        <dbReference type="Proteomes" id="UP000649617"/>
    </source>
</evidence>
<dbReference type="OrthoDB" id="462274at2759"/>
<name>A0A812SDU6_SYMPI</name>
<keyword evidence="2" id="KW-1185">Reference proteome</keyword>
<protein>
    <submittedName>
        <fullName evidence="1">MKK3 protein</fullName>
    </submittedName>
</protein>
<reference evidence="1" key="1">
    <citation type="submission" date="2021-02" db="EMBL/GenBank/DDBJ databases">
        <authorList>
            <person name="Dougan E. K."/>
            <person name="Rhodes N."/>
            <person name="Thang M."/>
            <person name="Chan C."/>
        </authorList>
    </citation>
    <scope>NUCLEOTIDE SEQUENCE</scope>
</reference>
<feature type="non-terminal residue" evidence="1">
    <location>
        <position position="231"/>
    </location>
</feature>
<gene>
    <name evidence="1" type="primary">MKK3</name>
    <name evidence="1" type="ORF">SPIL2461_LOCUS11937</name>
</gene>
<organism evidence="1 2">
    <name type="scientific">Symbiodinium pilosum</name>
    <name type="common">Dinoflagellate</name>
    <dbReference type="NCBI Taxonomy" id="2952"/>
    <lineage>
        <taxon>Eukaryota</taxon>
        <taxon>Sar</taxon>
        <taxon>Alveolata</taxon>
        <taxon>Dinophyceae</taxon>
        <taxon>Suessiales</taxon>
        <taxon>Symbiodiniaceae</taxon>
        <taxon>Symbiodinium</taxon>
    </lineage>
</organism>
<dbReference type="EMBL" id="CAJNIZ010023718">
    <property type="protein sequence ID" value="CAE7471091.1"/>
    <property type="molecule type" value="Genomic_DNA"/>
</dbReference>
<proteinExistence type="predicted"/>